<evidence type="ECO:0000313" key="2">
    <source>
        <dbReference type="Proteomes" id="UP000441389"/>
    </source>
</evidence>
<reference evidence="1 2" key="1">
    <citation type="submission" date="2019-12" db="EMBL/GenBank/DDBJ databases">
        <authorList>
            <person name="Huq M.A."/>
        </authorList>
    </citation>
    <scope>NUCLEOTIDE SEQUENCE [LARGE SCALE GENOMIC DNA]</scope>
    <source>
        <strain evidence="1 2">MAH-20</strain>
    </source>
</reference>
<proteinExistence type="predicted"/>
<protein>
    <submittedName>
        <fullName evidence="1">Uncharacterized protein</fullName>
    </submittedName>
</protein>
<evidence type="ECO:0000313" key="1">
    <source>
        <dbReference type="EMBL" id="MVO77624.1"/>
    </source>
</evidence>
<dbReference type="RefSeq" id="WP_157026595.1">
    <property type="nucleotide sequence ID" value="NZ_WQMS01000007.1"/>
</dbReference>
<accession>A0A6I4J023</accession>
<organism evidence="1 2">
    <name type="scientific">Sphingomonas horti</name>
    <dbReference type="NCBI Taxonomy" id="2682842"/>
    <lineage>
        <taxon>Bacteria</taxon>
        <taxon>Pseudomonadati</taxon>
        <taxon>Pseudomonadota</taxon>
        <taxon>Alphaproteobacteria</taxon>
        <taxon>Sphingomonadales</taxon>
        <taxon>Sphingomonadaceae</taxon>
        <taxon>Sphingomonas</taxon>
    </lineage>
</organism>
<comment type="caution">
    <text evidence="1">The sequence shown here is derived from an EMBL/GenBank/DDBJ whole genome shotgun (WGS) entry which is preliminary data.</text>
</comment>
<sequence length="128" mass="13273">MPSIVRRAALLGFVVALTGNTGPALTGQWGAPGANLIVGADGARIEQECAGGSFASATPGADGRFTAKGRYESYGPGPQRADETAAANATFEGRLQGDTLRLTIRPANGTPQQLTLLRGKRAKLIRCY</sequence>
<keyword evidence="2" id="KW-1185">Reference proteome</keyword>
<dbReference type="Proteomes" id="UP000441389">
    <property type="component" value="Unassembled WGS sequence"/>
</dbReference>
<gene>
    <name evidence="1" type="ORF">GON01_06705</name>
</gene>
<name>A0A6I4J023_9SPHN</name>
<dbReference type="AlphaFoldDB" id="A0A6I4J023"/>
<dbReference type="EMBL" id="WQMS01000007">
    <property type="protein sequence ID" value="MVO77624.1"/>
    <property type="molecule type" value="Genomic_DNA"/>
</dbReference>